<evidence type="ECO:0000313" key="2">
    <source>
        <dbReference type="Proteomes" id="UP000191946"/>
    </source>
</evidence>
<reference evidence="1 2" key="1">
    <citation type="submission" date="2015-08" db="EMBL/GenBank/DDBJ databases">
        <title>Draft Genome Sequences of Vibrio parahaemolyticus Strains.</title>
        <authorList>
            <person name="Gonzalez-Escalona N."/>
            <person name="DePaola A."/>
        </authorList>
    </citation>
    <scope>NUCLEOTIDE SEQUENCE [LARGE SCALE GENOMIC DNA]</scope>
    <source>
        <strain evidence="1 2">CFSAN001621</strain>
    </source>
</reference>
<proteinExistence type="predicted"/>
<organism evidence="1 2">
    <name type="scientific">Vibrio parahaemolyticus</name>
    <dbReference type="NCBI Taxonomy" id="670"/>
    <lineage>
        <taxon>Bacteria</taxon>
        <taxon>Pseudomonadati</taxon>
        <taxon>Pseudomonadota</taxon>
        <taxon>Gammaproteobacteria</taxon>
        <taxon>Vibrionales</taxon>
        <taxon>Vibrionaceae</taxon>
        <taxon>Vibrio</taxon>
    </lineage>
</organism>
<sequence>MPISLTGCLKQHNTTNTLSGNCSENLIVKRITNLENVPKKTKSLMLVLGSSGFGKDRLNILGQQLPRVLKRKDPYTTAFLNNNAKKCFEESIKDIKRINIDNKHLMGPKVSSDLIVEALVSDAAKIQKNVVINELDLTEYTKVYVLGHGSAGVIKSGDQYFNVEDIVNLLEKNGILSTIKDIRFVSCQSADKRAPVSMSDKDIQEASCDKGLLHRAIFGKEQSLIDLISNEIWSRGYSDVLVSGYHGNGVFYDGKNIPLEHTRSSTIPTSDIVKRKTVRETMYSEVD</sequence>
<dbReference type="AlphaFoldDB" id="A0AAX0MH03"/>
<keyword evidence="2" id="KW-1185">Reference proteome</keyword>
<dbReference type="Proteomes" id="UP000191946">
    <property type="component" value="Unassembled WGS sequence"/>
</dbReference>
<comment type="caution">
    <text evidence="1">The sequence shown here is derived from an EMBL/GenBank/DDBJ whole genome shotgun (WGS) entry which is preliminary data.</text>
</comment>
<protein>
    <submittedName>
        <fullName evidence="1">OspB protein</fullName>
    </submittedName>
</protein>
<evidence type="ECO:0000313" key="1">
    <source>
        <dbReference type="EMBL" id="OQK04113.1"/>
    </source>
</evidence>
<dbReference type="RefSeq" id="WP_005499486.1">
    <property type="nucleotide sequence ID" value="NZ_CP011885.1"/>
</dbReference>
<gene>
    <name evidence="1" type="ORF">AKG60_02595</name>
</gene>
<accession>A0AAX0MH03</accession>
<name>A0AAX0MH03_VIBPH</name>
<dbReference type="EMBL" id="LHQV01000003">
    <property type="protein sequence ID" value="OQK04113.1"/>
    <property type="molecule type" value="Genomic_DNA"/>
</dbReference>